<organism evidence="3 6">
    <name type="scientific">Natronoglomus mannanivorans</name>
    <dbReference type="NCBI Taxonomy" id="2979990"/>
    <lineage>
        <taxon>Archaea</taxon>
        <taxon>Methanobacteriati</taxon>
        <taxon>Methanobacteriota</taxon>
        <taxon>Stenosarchaea group</taxon>
        <taxon>Halobacteria</taxon>
        <taxon>Halobacteriales</taxon>
        <taxon>Natrialbaceae</taxon>
        <taxon>Natronoglomus</taxon>
    </lineage>
</organism>
<feature type="compositionally biased region" description="Polar residues" evidence="1">
    <location>
        <begin position="1"/>
        <end position="10"/>
    </location>
</feature>
<feature type="domain" description="DUF7344" evidence="2">
    <location>
        <begin position="27"/>
        <end position="123"/>
    </location>
</feature>
<dbReference type="EMBL" id="JAOPKA010000001">
    <property type="protein sequence ID" value="MCU4740481.1"/>
    <property type="molecule type" value="Genomic_DNA"/>
</dbReference>
<dbReference type="Pfam" id="PF24035">
    <property type="entry name" value="DUF7344"/>
    <property type="match status" value="1"/>
</dbReference>
<evidence type="ECO:0000256" key="1">
    <source>
        <dbReference type="SAM" id="MobiDB-lite"/>
    </source>
</evidence>
<feature type="region of interest" description="Disordered" evidence="1">
    <location>
        <begin position="63"/>
        <end position="87"/>
    </location>
</feature>
<dbReference type="EMBL" id="JAOPKB010000001">
    <property type="protein sequence ID" value="MCU4971384.1"/>
    <property type="molecule type" value="Genomic_DNA"/>
</dbReference>
<evidence type="ECO:0000313" key="3">
    <source>
        <dbReference type="EMBL" id="MCU4740481.1"/>
    </source>
</evidence>
<dbReference type="Proteomes" id="UP001321018">
    <property type="component" value="Unassembled WGS sequence"/>
</dbReference>
<evidence type="ECO:0000313" key="6">
    <source>
        <dbReference type="Proteomes" id="UP001321018"/>
    </source>
</evidence>
<feature type="region of interest" description="Disordered" evidence="1">
    <location>
        <begin position="1"/>
        <end position="24"/>
    </location>
</feature>
<gene>
    <name evidence="4" type="ORF">OB955_01340</name>
    <name evidence="3" type="ORF">OB960_03600</name>
</gene>
<feature type="compositionally biased region" description="Basic and acidic residues" evidence="1">
    <location>
        <begin position="75"/>
        <end position="87"/>
    </location>
</feature>
<evidence type="ECO:0000313" key="5">
    <source>
        <dbReference type="Proteomes" id="UP001320972"/>
    </source>
</evidence>
<protein>
    <recommendedName>
        <fullName evidence="2">DUF7344 domain-containing protein</fullName>
    </recommendedName>
</protein>
<reference evidence="3 5" key="1">
    <citation type="submission" date="2022-09" db="EMBL/GenBank/DDBJ databases">
        <title>Enrichment on poylsaccharides allowed isolation of novel metabolic and taxonomic groups of Haloarchaea.</title>
        <authorList>
            <person name="Sorokin D.Y."/>
            <person name="Elcheninov A.G."/>
            <person name="Khizhniak T.V."/>
            <person name="Kolganova T.V."/>
            <person name="Kublanov I.V."/>
        </authorList>
    </citation>
    <scope>NUCLEOTIDE SEQUENCE</scope>
    <source>
        <strain evidence="4 5">AArc-m2/3/4</strain>
        <strain evidence="3">AArc-xg1-1</strain>
    </source>
</reference>
<evidence type="ECO:0000259" key="2">
    <source>
        <dbReference type="Pfam" id="PF24035"/>
    </source>
</evidence>
<comment type="caution">
    <text evidence="3">The sequence shown here is derived from an EMBL/GenBank/DDBJ whole genome shotgun (WGS) entry which is preliminary data.</text>
</comment>
<accession>A0AAP3E0K2</accession>
<dbReference type="InterPro" id="IPR055768">
    <property type="entry name" value="DUF7344"/>
</dbReference>
<sequence>MIQNDHTPSVSDHPGIHPTTVIESPELVAVERRRRLLTHLQRELESESESTTVDELVDALCDDDADVGSTNGDANPRRDSTVNREPTDAVDRRELRIYLYHVDLPILEDAGLIEYDAENRRVEIVR</sequence>
<dbReference type="Proteomes" id="UP001320972">
    <property type="component" value="Unassembled WGS sequence"/>
</dbReference>
<proteinExistence type="predicted"/>
<evidence type="ECO:0000313" key="4">
    <source>
        <dbReference type="EMBL" id="MCU4971384.1"/>
    </source>
</evidence>
<dbReference type="RefSeq" id="WP_338002310.1">
    <property type="nucleotide sequence ID" value="NZ_JAOPKA010000001.1"/>
</dbReference>
<name>A0AAP3E0K2_9EURY</name>
<dbReference type="AlphaFoldDB" id="A0AAP3E0K2"/>
<keyword evidence="5" id="KW-1185">Reference proteome</keyword>